<evidence type="ECO:0000256" key="1">
    <source>
        <dbReference type="ARBA" id="ARBA00010789"/>
    </source>
</evidence>
<reference evidence="11" key="2">
    <citation type="submission" date="2025-09" db="UniProtKB">
        <authorList>
            <consortium name="Ensembl"/>
        </authorList>
    </citation>
    <scope>IDENTIFICATION</scope>
</reference>
<evidence type="ECO:0000259" key="10">
    <source>
        <dbReference type="Pfam" id="PF25041"/>
    </source>
</evidence>
<dbReference type="GO" id="GO:1990592">
    <property type="term" value="P:protein K69-linked ufmylation"/>
    <property type="evidence" value="ECO:0007669"/>
    <property type="project" value="TreeGrafter"/>
</dbReference>
<dbReference type="InterPro" id="IPR056579">
    <property type="entry name" value="Ufl1_N"/>
</dbReference>
<gene>
    <name evidence="11" type="primary">UFL1</name>
</gene>
<dbReference type="InterPro" id="IPR056761">
    <property type="entry name" value="Ufl1-like_C"/>
</dbReference>
<evidence type="ECO:0000256" key="6">
    <source>
        <dbReference type="ARBA" id="ARBA00046645"/>
    </source>
</evidence>
<dbReference type="Proteomes" id="UP000694391">
    <property type="component" value="Unplaced"/>
</dbReference>
<dbReference type="Pfam" id="PF25041">
    <property type="entry name" value="UFL1_C"/>
    <property type="match status" value="1"/>
</dbReference>
<feature type="domain" description="E3 UFM1-protein ligase-like C-terminal" evidence="10">
    <location>
        <begin position="631"/>
        <end position="752"/>
    </location>
</feature>
<feature type="domain" description="E3 UFM1-protein ligase 1-like" evidence="9">
    <location>
        <begin position="535"/>
        <end position="603"/>
    </location>
</feature>
<comment type="subunit">
    <text evidence="6">Catalytic component of the UFM1 ribosome E3 ligase (UREL) complex, composed of UFL1, DDRGK1 and CDK5RAP3. Interacts with E2-like enzyme UFC1. Interacts with RELA. Interacts with NBN; promoting recruitment to double-strand breaks following DNA damage. Interacts (when phosphorylated) with YWHAG/14-3-3-gamma; sequestering UFL1 and preventing its association with PDCD1/PD-1 substrate.</text>
</comment>
<evidence type="ECO:0000256" key="3">
    <source>
        <dbReference type="ARBA" id="ARBA00022679"/>
    </source>
</evidence>
<dbReference type="InterPro" id="IPR018611">
    <property type="entry name" value="Ufl1"/>
</dbReference>
<dbReference type="Pfam" id="PF25870">
    <property type="entry name" value="WHD_UFL1_5th"/>
    <property type="match status" value="1"/>
</dbReference>
<feature type="compositionally biased region" description="Basic and acidic residues" evidence="7">
    <location>
        <begin position="453"/>
        <end position="471"/>
    </location>
</feature>
<evidence type="ECO:0000256" key="7">
    <source>
        <dbReference type="SAM" id="MobiDB-lite"/>
    </source>
</evidence>
<feature type="domain" description="E3 UFM1-protein ligase 1-like N-terminal" evidence="8">
    <location>
        <begin position="7"/>
        <end position="284"/>
    </location>
</feature>
<evidence type="ECO:0000259" key="8">
    <source>
        <dbReference type="Pfam" id="PF09743"/>
    </source>
</evidence>
<feature type="region of interest" description="Disordered" evidence="7">
    <location>
        <begin position="412"/>
        <end position="471"/>
    </location>
</feature>
<reference evidence="11" key="1">
    <citation type="submission" date="2025-08" db="UniProtKB">
        <authorList>
            <consortium name="Ensembl"/>
        </authorList>
    </citation>
    <scope>IDENTIFICATION</scope>
</reference>
<dbReference type="PANTHER" id="PTHR31057">
    <property type="entry name" value="E3 UFM1-PROTEIN LIGASE 1"/>
    <property type="match status" value="1"/>
</dbReference>
<dbReference type="Pfam" id="PF23659">
    <property type="entry name" value="UFL1"/>
    <property type="match status" value="1"/>
</dbReference>
<keyword evidence="12" id="KW-1185">Reference proteome</keyword>
<sequence>MADAWEEIRRLAADFQRAQFAEATQRLSERNCIEIVNKLIAQKQLEVVHTLDGKEYITPAQISKEMRDELHVRGGRVNIVDLQQVINVDLTHIESRIGDIVKSEKHVQLVLGQLIDENYLDRLAEEVNDKLQESGQVTISELCKTYDLPGNFLTQALTQRLGRIINGHIDLDNRGVIFTEAFVARHKARIRGLFSAITRPTAVNSLISKYGFQEQLLYSVLEELVNSGRLRGTVVGGRQDKAVFVPDIYSRTQSTWVDSFFRQNGYLEFDALSRLGIPDAVSYIKKRYKTTQLLFLKAACVGQGLVDQVEASVEEAISSGTWVDIAPLLPSSLSVKDAGMLLQQVMRAFSKQASAVVFSDTVVVSEKFINNCIELFSELMHQKAEKEMKNNPVHLITEEDLKQVSILESINTSKKDKKDERRRKATEGSGSVRGGGGGNAREYKMKKIKKKGRKEEDSDDESSHTGKKKPEVTFMLQDEIEDFLRKHIQDAPEECISELAEFLIKPLNKAYLEVVRSVFMSSTSASGTGRKRTIKDLQEEVSNLYNNIRLFEKGVKFFTDDTQAALTKHLLKTVCTDITNLIFNFLASDLMMAVDDPAAITSESIEDFLSCLDSAAEACDIMMKRGDKKRERQILFQHRQALVEQLKVTEDPALILHLTAVLLFQFSTHSMLHAPGRCVPQIIAFLNSKIPEDQHALLVKYQGLVVKHLVSQNKKTGQGDDPISDELDKEQEDISNATRKELQELSSSIKDLILKSRKSSVTEE</sequence>
<evidence type="ECO:0000256" key="4">
    <source>
        <dbReference type="ARBA" id="ARBA00022786"/>
    </source>
</evidence>
<dbReference type="AlphaFoldDB" id="A0A8C0KT67"/>
<proteinExistence type="inferred from homology"/>
<dbReference type="GO" id="GO:0061666">
    <property type="term" value="F:UFM1 ligase activity"/>
    <property type="evidence" value="ECO:0007669"/>
    <property type="project" value="InterPro"/>
</dbReference>
<evidence type="ECO:0000313" key="11">
    <source>
        <dbReference type="Ensembl" id="ENSCAFP00020021110.1"/>
    </source>
</evidence>
<protein>
    <recommendedName>
        <fullName evidence="2">E3 UFM1-protein ligase 1</fullName>
    </recommendedName>
    <alternativeName>
        <fullName evidence="5">E3 UFM1-protein transferase 1</fullName>
    </alternativeName>
</protein>
<name>A0A8C0KT67_CANLU</name>
<evidence type="ECO:0000256" key="2">
    <source>
        <dbReference type="ARBA" id="ARBA00019780"/>
    </source>
</evidence>
<dbReference type="GeneTree" id="ENSGT00390000002112"/>
<dbReference type="Ensembl" id="ENSCAFT00020024433.1">
    <property type="protein sequence ID" value="ENSCAFP00020021110.1"/>
    <property type="gene ID" value="ENSCAFG00020016268.1"/>
</dbReference>
<comment type="similarity">
    <text evidence="1">Belongs to the UFL1 family.</text>
</comment>
<dbReference type="GO" id="GO:0034976">
    <property type="term" value="P:response to endoplasmic reticulum stress"/>
    <property type="evidence" value="ECO:0007669"/>
    <property type="project" value="TreeGrafter"/>
</dbReference>
<dbReference type="GO" id="GO:0032434">
    <property type="term" value="P:regulation of proteasomal ubiquitin-dependent protein catabolic process"/>
    <property type="evidence" value="ECO:0007669"/>
    <property type="project" value="TreeGrafter"/>
</dbReference>
<evidence type="ECO:0000259" key="9">
    <source>
        <dbReference type="Pfam" id="PF23659"/>
    </source>
</evidence>
<keyword evidence="4" id="KW-0833">Ubl conjugation pathway</keyword>
<dbReference type="GO" id="GO:0005789">
    <property type="term" value="C:endoplasmic reticulum membrane"/>
    <property type="evidence" value="ECO:0007669"/>
    <property type="project" value="TreeGrafter"/>
</dbReference>
<evidence type="ECO:0000256" key="5">
    <source>
        <dbReference type="ARBA" id="ARBA00031516"/>
    </source>
</evidence>
<dbReference type="PANTHER" id="PTHR31057:SF0">
    <property type="entry name" value="E3 UFM1-PROTEIN LIGASE 1"/>
    <property type="match status" value="1"/>
</dbReference>
<dbReference type="Pfam" id="PF09743">
    <property type="entry name" value="E3_UFM1_ligase"/>
    <property type="match status" value="1"/>
</dbReference>
<keyword evidence="3" id="KW-0808">Transferase</keyword>
<accession>A0A8C0KT67</accession>
<dbReference type="InterPro" id="IPR056580">
    <property type="entry name" value="Ufl1_dom"/>
</dbReference>
<organism evidence="11 12">
    <name type="scientific">Canis lupus dingo</name>
    <name type="common">dingo</name>
    <dbReference type="NCBI Taxonomy" id="286419"/>
    <lineage>
        <taxon>Eukaryota</taxon>
        <taxon>Metazoa</taxon>
        <taxon>Chordata</taxon>
        <taxon>Craniata</taxon>
        <taxon>Vertebrata</taxon>
        <taxon>Euteleostomi</taxon>
        <taxon>Mammalia</taxon>
        <taxon>Eutheria</taxon>
        <taxon>Laurasiatheria</taxon>
        <taxon>Carnivora</taxon>
        <taxon>Caniformia</taxon>
        <taxon>Canidae</taxon>
        <taxon>Canis</taxon>
    </lineage>
</organism>
<evidence type="ECO:0000313" key="12">
    <source>
        <dbReference type="Proteomes" id="UP000694391"/>
    </source>
</evidence>